<evidence type="ECO:0000256" key="4">
    <source>
        <dbReference type="ARBA" id="ARBA00022801"/>
    </source>
</evidence>
<dbReference type="SUPFAM" id="SSF47781">
    <property type="entry name" value="RuvA domain 2-like"/>
    <property type="match status" value="1"/>
</dbReference>
<evidence type="ECO:0000256" key="2">
    <source>
        <dbReference type="ARBA" id="ARBA00022670"/>
    </source>
</evidence>
<dbReference type="CDD" id="cd08071">
    <property type="entry name" value="MPN_DUF2466"/>
    <property type="match status" value="1"/>
</dbReference>
<dbReference type="AlphaFoldDB" id="A0A9D2MJ62"/>
<evidence type="ECO:0000256" key="6">
    <source>
        <dbReference type="ARBA" id="ARBA00023049"/>
    </source>
</evidence>
<dbReference type="InterPro" id="IPR025657">
    <property type="entry name" value="RadC_JAB"/>
</dbReference>
<dbReference type="PROSITE" id="PS50249">
    <property type="entry name" value="MPN"/>
    <property type="match status" value="1"/>
</dbReference>
<proteinExistence type="inferred from homology"/>
<keyword evidence="3" id="KW-0479">Metal-binding</keyword>
<reference evidence="9" key="2">
    <citation type="submission" date="2021-04" db="EMBL/GenBank/DDBJ databases">
        <authorList>
            <person name="Gilroy R."/>
        </authorList>
    </citation>
    <scope>NUCLEOTIDE SEQUENCE</scope>
    <source>
        <strain evidence="9">CHK188-16595</strain>
    </source>
</reference>
<evidence type="ECO:0000256" key="1">
    <source>
        <dbReference type="ARBA" id="ARBA00010243"/>
    </source>
</evidence>
<evidence type="ECO:0000256" key="7">
    <source>
        <dbReference type="RuleBase" id="RU003797"/>
    </source>
</evidence>
<dbReference type="Gene3D" id="1.10.150.20">
    <property type="entry name" value="5' to 3' exonuclease, C-terminal subdomain"/>
    <property type="match status" value="1"/>
</dbReference>
<dbReference type="GO" id="GO:0046872">
    <property type="term" value="F:metal ion binding"/>
    <property type="evidence" value="ECO:0007669"/>
    <property type="project" value="UniProtKB-KW"/>
</dbReference>
<dbReference type="GO" id="GO:0006508">
    <property type="term" value="P:proteolysis"/>
    <property type="evidence" value="ECO:0007669"/>
    <property type="project" value="UniProtKB-KW"/>
</dbReference>
<name>A0A9D2MJ62_9FIRM</name>
<dbReference type="PANTHER" id="PTHR30471">
    <property type="entry name" value="DNA REPAIR PROTEIN RADC"/>
    <property type="match status" value="1"/>
</dbReference>
<organism evidence="9 10">
    <name type="scientific">Candidatus Eubacterium faecale</name>
    <dbReference type="NCBI Taxonomy" id="2838568"/>
    <lineage>
        <taxon>Bacteria</taxon>
        <taxon>Bacillati</taxon>
        <taxon>Bacillota</taxon>
        <taxon>Clostridia</taxon>
        <taxon>Eubacteriales</taxon>
        <taxon>Eubacteriaceae</taxon>
        <taxon>Eubacterium</taxon>
    </lineage>
</organism>
<reference evidence="9" key="1">
    <citation type="journal article" date="2021" name="PeerJ">
        <title>Extensive microbial diversity within the chicken gut microbiome revealed by metagenomics and culture.</title>
        <authorList>
            <person name="Gilroy R."/>
            <person name="Ravi A."/>
            <person name="Getino M."/>
            <person name="Pursley I."/>
            <person name="Horton D.L."/>
            <person name="Alikhan N.F."/>
            <person name="Baker D."/>
            <person name="Gharbi K."/>
            <person name="Hall N."/>
            <person name="Watson M."/>
            <person name="Adriaenssens E.M."/>
            <person name="Foster-Nyarko E."/>
            <person name="Jarju S."/>
            <person name="Secka A."/>
            <person name="Antonio M."/>
            <person name="Oren A."/>
            <person name="Chaudhuri R.R."/>
            <person name="La Ragione R."/>
            <person name="Hildebrand F."/>
            <person name="Pallen M.J."/>
        </authorList>
    </citation>
    <scope>NUCLEOTIDE SEQUENCE</scope>
    <source>
        <strain evidence="9">CHK188-16595</strain>
    </source>
</reference>
<keyword evidence="2" id="KW-0645">Protease</keyword>
<evidence type="ECO:0000313" key="9">
    <source>
        <dbReference type="EMBL" id="HJB75080.1"/>
    </source>
</evidence>
<keyword evidence="4" id="KW-0378">Hydrolase</keyword>
<dbReference type="PANTHER" id="PTHR30471:SF3">
    <property type="entry name" value="UPF0758 PROTEIN YEES-RELATED"/>
    <property type="match status" value="1"/>
</dbReference>
<protein>
    <submittedName>
        <fullName evidence="9">DNA repair protein RadC</fullName>
    </submittedName>
</protein>
<keyword evidence="6" id="KW-0482">Metalloprotease</keyword>
<evidence type="ECO:0000256" key="3">
    <source>
        <dbReference type="ARBA" id="ARBA00022723"/>
    </source>
</evidence>
<dbReference type="InterPro" id="IPR037518">
    <property type="entry name" value="MPN"/>
</dbReference>
<dbReference type="NCBIfam" id="TIGR00608">
    <property type="entry name" value="radc"/>
    <property type="match status" value="1"/>
</dbReference>
<sequence>MEDHKSGHRNRLKAKYIENSANLVYDYEALELLLTYAIPRRDVKPIAKALLEHFGTLENVFAAKEKQLCAVNGVGQNTAVLITLVKDLQIRCAKSKNKNIKSLSSSDLAAEYFENLLADQSKEKFLLVSLDNSNRLIACHTIAEGDINHIDINPRDIMETVLLDNASRVLIAHNHPAGGAEPSANDVDLTLNVRNILSSVNVKLTDHIIVGERETLSMRSTQRFSRYFTKENQLDYNR</sequence>
<dbReference type="InterPro" id="IPR010994">
    <property type="entry name" value="RuvA_2-like"/>
</dbReference>
<dbReference type="InterPro" id="IPR001405">
    <property type="entry name" value="UPF0758"/>
</dbReference>
<keyword evidence="5" id="KW-0862">Zinc</keyword>
<feature type="domain" description="MPN" evidence="8">
    <location>
        <begin position="102"/>
        <end position="224"/>
    </location>
</feature>
<dbReference type="Pfam" id="PF04002">
    <property type="entry name" value="RadC"/>
    <property type="match status" value="1"/>
</dbReference>
<dbReference type="GO" id="GO:0008237">
    <property type="term" value="F:metallopeptidase activity"/>
    <property type="evidence" value="ECO:0007669"/>
    <property type="project" value="UniProtKB-KW"/>
</dbReference>
<evidence type="ECO:0000313" key="10">
    <source>
        <dbReference type="Proteomes" id="UP000823877"/>
    </source>
</evidence>
<comment type="caution">
    <text evidence="9">The sequence shown here is derived from an EMBL/GenBank/DDBJ whole genome shotgun (WGS) entry which is preliminary data.</text>
</comment>
<gene>
    <name evidence="9" type="primary">radC</name>
    <name evidence="9" type="ORF">IAA37_05315</name>
</gene>
<dbReference type="EMBL" id="DWXN01000010">
    <property type="protein sequence ID" value="HJB75080.1"/>
    <property type="molecule type" value="Genomic_DNA"/>
</dbReference>
<accession>A0A9D2MJ62</accession>
<evidence type="ECO:0000256" key="5">
    <source>
        <dbReference type="ARBA" id="ARBA00022833"/>
    </source>
</evidence>
<dbReference type="Proteomes" id="UP000823877">
    <property type="component" value="Unassembled WGS sequence"/>
</dbReference>
<comment type="similarity">
    <text evidence="1 7">Belongs to the UPF0758 family.</text>
</comment>
<evidence type="ECO:0000259" key="8">
    <source>
        <dbReference type="PROSITE" id="PS50249"/>
    </source>
</evidence>
<dbReference type="Gene3D" id="3.40.140.10">
    <property type="entry name" value="Cytidine Deaminase, domain 2"/>
    <property type="match status" value="1"/>
</dbReference>
<dbReference type="NCBIfam" id="NF000642">
    <property type="entry name" value="PRK00024.1"/>
    <property type="match status" value="1"/>
</dbReference>